<reference evidence="1 2" key="2">
    <citation type="journal article" date="2022" name="Mol. Ecol. Resour.">
        <title>The genomes of chicory, endive, great burdock and yacon provide insights into Asteraceae paleo-polyploidization history and plant inulin production.</title>
        <authorList>
            <person name="Fan W."/>
            <person name="Wang S."/>
            <person name="Wang H."/>
            <person name="Wang A."/>
            <person name="Jiang F."/>
            <person name="Liu H."/>
            <person name="Zhao H."/>
            <person name="Xu D."/>
            <person name="Zhang Y."/>
        </authorList>
    </citation>
    <scope>NUCLEOTIDE SEQUENCE [LARGE SCALE GENOMIC DNA]</scope>
    <source>
        <strain evidence="2">cv. Punajuju</strain>
        <tissue evidence="1">Leaves</tissue>
    </source>
</reference>
<gene>
    <name evidence="1" type="ORF">L2E82_34526</name>
</gene>
<sequence>MCRLHICYPLLFSLQITSATMEVGIRVWVLVFLFGRTYSRLGFCLFLCAGSVMKKRGHLFQILKNLSTKLKN</sequence>
<dbReference type="EMBL" id="CM042014">
    <property type="protein sequence ID" value="KAI3723140.1"/>
    <property type="molecule type" value="Genomic_DNA"/>
</dbReference>
<accession>A0ACB9BM90</accession>
<dbReference type="Proteomes" id="UP001055811">
    <property type="component" value="Linkage Group LG06"/>
</dbReference>
<comment type="caution">
    <text evidence="1">The sequence shown here is derived from an EMBL/GenBank/DDBJ whole genome shotgun (WGS) entry which is preliminary data.</text>
</comment>
<reference evidence="2" key="1">
    <citation type="journal article" date="2022" name="Mol. Ecol. Resour.">
        <title>The genomes of chicory, endive, great burdock and yacon provide insights into Asteraceae palaeo-polyploidization history and plant inulin production.</title>
        <authorList>
            <person name="Fan W."/>
            <person name="Wang S."/>
            <person name="Wang H."/>
            <person name="Wang A."/>
            <person name="Jiang F."/>
            <person name="Liu H."/>
            <person name="Zhao H."/>
            <person name="Xu D."/>
            <person name="Zhang Y."/>
        </authorList>
    </citation>
    <scope>NUCLEOTIDE SEQUENCE [LARGE SCALE GENOMIC DNA]</scope>
    <source>
        <strain evidence="2">cv. Punajuju</strain>
    </source>
</reference>
<protein>
    <submittedName>
        <fullName evidence="1">Uncharacterized protein</fullName>
    </submittedName>
</protein>
<keyword evidence="2" id="KW-1185">Reference proteome</keyword>
<name>A0ACB9BM90_CICIN</name>
<proteinExistence type="predicted"/>
<organism evidence="1 2">
    <name type="scientific">Cichorium intybus</name>
    <name type="common">Chicory</name>
    <dbReference type="NCBI Taxonomy" id="13427"/>
    <lineage>
        <taxon>Eukaryota</taxon>
        <taxon>Viridiplantae</taxon>
        <taxon>Streptophyta</taxon>
        <taxon>Embryophyta</taxon>
        <taxon>Tracheophyta</taxon>
        <taxon>Spermatophyta</taxon>
        <taxon>Magnoliopsida</taxon>
        <taxon>eudicotyledons</taxon>
        <taxon>Gunneridae</taxon>
        <taxon>Pentapetalae</taxon>
        <taxon>asterids</taxon>
        <taxon>campanulids</taxon>
        <taxon>Asterales</taxon>
        <taxon>Asteraceae</taxon>
        <taxon>Cichorioideae</taxon>
        <taxon>Cichorieae</taxon>
        <taxon>Cichoriinae</taxon>
        <taxon>Cichorium</taxon>
    </lineage>
</organism>
<evidence type="ECO:0000313" key="2">
    <source>
        <dbReference type="Proteomes" id="UP001055811"/>
    </source>
</evidence>
<evidence type="ECO:0000313" key="1">
    <source>
        <dbReference type="EMBL" id="KAI3723140.1"/>
    </source>
</evidence>